<comment type="caution">
    <text evidence="2">The sequence shown here is derived from an EMBL/GenBank/DDBJ whole genome shotgun (WGS) entry which is preliminary data.</text>
</comment>
<organism evidence="2 3">
    <name type="scientific">Meganyctiphanes norvegica</name>
    <name type="common">Northern krill</name>
    <name type="synonym">Thysanopoda norvegica</name>
    <dbReference type="NCBI Taxonomy" id="48144"/>
    <lineage>
        <taxon>Eukaryota</taxon>
        <taxon>Metazoa</taxon>
        <taxon>Ecdysozoa</taxon>
        <taxon>Arthropoda</taxon>
        <taxon>Crustacea</taxon>
        <taxon>Multicrustacea</taxon>
        <taxon>Malacostraca</taxon>
        <taxon>Eumalacostraca</taxon>
        <taxon>Eucarida</taxon>
        <taxon>Euphausiacea</taxon>
        <taxon>Euphausiidae</taxon>
        <taxon>Meganyctiphanes</taxon>
    </lineage>
</organism>
<feature type="non-terminal residue" evidence="2">
    <location>
        <position position="163"/>
    </location>
</feature>
<reference evidence="2 3" key="1">
    <citation type="submission" date="2024-05" db="EMBL/GenBank/DDBJ databases">
        <authorList>
            <person name="Wallberg A."/>
        </authorList>
    </citation>
    <scope>NUCLEOTIDE SEQUENCE [LARGE SCALE GENOMIC DNA]</scope>
</reference>
<proteinExistence type="predicted"/>
<feature type="non-terminal residue" evidence="2">
    <location>
        <position position="1"/>
    </location>
</feature>
<feature type="coiled-coil region" evidence="1">
    <location>
        <begin position="80"/>
        <end position="107"/>
    </location>
</feature>
<accession>A0AAV2RXK1</accession>
<evidence type="ECO:0000256" key="1">
    <source>
        <dbReference type="SAM" id="Coils"/>
    </source>
</evidence>
<keyword evidence="1" id="KW-0175">Coiled coil</keyword>
<protein>
    <submittedName>
        <fullName evidence="2">Uncharacterized protein</fullName>
    </submittedName>
</protein>
<evidence type="ECO:0000313" key="2">
    <source>
        <dbReference type="EMBL" id="CAL4144761.1"/>
    </source>
</evidence>
<dbReference type="Proteomes" id="UP001497623">
    <property type="component" value="Unassembled WGS sequence"/>
</dbReference>
<dbReference type="EMBL" id="CAXKWB010034462">
    <property type="protein sequence ID" value="CAL4144761.1"/>
    <property type="molecule type" value="Genomic_DNA"/>
</dbReference>
<gene>
    <name evidence="2" type="ORF">MNOR_LOCUS29550</name>
</gene>
<keyword evidence="3" id="KW-1185">Reference proteome</keyword>
<evidence type="ECO:0000313" key="3">
    <source>
        <dbReference type="Proteomes" id="UP001497623"/>
    </source>
</evidence>
<sequence>QIPKPMTWKDVRNSTFPDNKSRKLWRDVFRTLSGLSEDDDKKKDVDDEKTQILVDAVQDFQLPPNLSLDAVKKLATSLKVSGLKKLNKKLKQLRRNMKRNMSKILLKVVGGLTGAPPGITITTASNGEQVVSIPKKTKWDDLRDSFSSPEEKKKWEQVIEVRR</sequence>
<name>A0AAV2RXK1_MEGNR</name>
<dbReference type="AlphaFoldDB" id="A0AAV2RXK1"/>